<dbReference type="CDD" id="cd01259">
    <property type="entry name" value="PH_APBB1IP"/>
    <property type="match status" value="1"/>
</dbReference>
<feature type="non-terminal residue" evidence="10">
    <location>
        <position position="590"/>
    </location>
</feature>
<keyword evidence="11" id="KW-1185">Reference proteome</keyword>
<dbReference type="Pfam" id="PF00017">
    <property type="entry name" value="SH2"/>
    <property type="match status" value="1"/>
</dbReference>
<dbReference type="Pfam" id="PF21989">
    <property type="entry name" value="RA_2"/>
    <property type="match status" value="1"/>
</dbReference>
<protein>
    <recommendedName>
        <fullName evidence="12">SH2 domain-containing protein</fullName>
    </recommendedName>
</protein>
<evidence type="ECO:0000313" key="10">
    <source>
        <dbReference type="EMBL" id="PWA21347.1"/>
    </source>
</evidence>
<dbReference type="Pfam" id="PF08947">
    <property type="entry name" value="BPS"/>
    <property type="match status" value="1"/>
</dbReference>
<dbReference type="InterPro" id="IPR000980">
    <property type="entry name" value="SH2"/>
</dbReference>
<dbReference type="InterPro" id="IPR011993">
    <property type="entry name" value="PH-like_dom_sf"/>
</dbReference>
<dbReference type="SUPFAM" id="SSF50729">
    <property type="entry name" value="PH domain-like"/>
    <property type="match status" value="1"/>
</dbReference>
<dbReference type="Gene3D" id="3.30.505.10">
    <property type="entry name" value="SH2 domain"/>
    <property type="match status" value="1"/>
</dbReference>
<dbReference type="PANTHER" id="PTHR11243:SF25">
    <property type="entry name" value="GROWTH FACTOR RECEPTOR-BOUND PROTEIN 7"/>
    <property type="match status" value="1"/>
</dbReference>
<dbReference type="Gene3D" id="2.30.29.30">
    <property type="entry name" value="Pleckstrin-homology domain (PH domain)/Phosphotyrosine-binding domain (PTB)"/>
    <property type="match status" value="1"/>
</dbReference>
<keyword evidence="3" id="KW-0963">Cytoplasm</keyword>
<name>A0A315VD75_GAMAF</name>
<evidence type="ECO:0000259" key="7">
    <source>
        <dbReference type="PROSITE" id="PS50001"/>
    </source>
</evidence>
<dbReference type="InterPro" id="IPR000159">
    <property type="entry name" value="RA_dom"/>
</dbReference>
<dbReference type="InterPro" id="IPR001849">
    <property type="entry name" value="PH_domain"/>
</dbReference>
<dbReference type="Proteomes" id="UP000250572">
    <property type="component" value="Unassembled WGS sequence"/>
</dbReference>
<feature type="domain" description="Ras-associating" evidence="9">
    <location>
        <begin position="112"/>
        <end position="198"/>
    </location>
</feature>
<dbReference type="InterPro" id="IPR015042">
    <property type="entry name" value="BPS-dom"/>
</dbReference>
<accession>A0A315VD75</accession>
<dbReference type="SMART" id="SM00252">
    <property type="entry name" value="SH2"/>
    <property type="match status" value="1"/>
</dbReference>
<comment type="subcellular location">
    <subcellularLocation>
        <location evidence="1">Cytoplasm</location>
    </subcellularLocation>
</comment>
<dbReference type="GO" id="GO:0007165">
    <property type="term" value="P:signal transduction"/>
    <property type="evidence" value="ECO:0007669"/>
    <property type="project" value="InterPro"/>
</dbReference>
<dbReference type="EMBL" id="NHOQ01001904">
    <property type="protein sequence ID" value="PWA21347.1"/>
    <property type="molecule type" value="Genomic_DNA"/>
</dbReference>
<dbReference type="PRINTS" id="PR00401">
    <property type="entry name" value="SH2DOMAIN"/>
</dbReference>
<keyword evidence="5 6" id="KW-0727">SH2 domain</keyword>
<dbReference type="InterPro" id="IPR039664">
    <property type="entry name" value="GRB/APBB1IP"/>
</dbReference>
<dbReference type="PROSITE" id="PS50003">
    <property type="entry name" value="PH_DOMAIN"/>
    <property type="match status" value="1"/>
</dbReference>
<organism evidence="10 11">
    <name type="scientific">Gambusia affinis</name>
    <name type="common">Western mosquitofish</name>
    <name type="synonym">Heterandria affinis</name>
    <dbReference type="NCBI Taxonomy" id="33528"/>
    <lineage>
        <taxon>Eukaryota</taxon>
        <taxon>Metazoa</taxon>
        <taxon>Chordata</taxon>
        <taxon>Craniata</taxon>
        <taxon>Vertebrata</taxon>
        <taxon>Euteleostomi</taxon>
        <taxon>Actinopterygii</taxon>
        <taxon>Neopterygii</taxon>
        <taxon>Teleostei</taxon>
        <taxon>Neoteleostei</taxon>
        <taxon>Acanthomorphata</taxon>
        <taxon>Ovalentaria</taxon>
        <taxon>Atherinomorphae</taxon>
        <taxon>Cyprinodontiformes</taxon>
        <taxon>Poeciliidae</taxon>
        <taxon>Poeciliinae</taxon>
        <taxon>Gambusia</taxon>
    </lineage>
</organism>
<keyword evidence="4" id="KW-0597">Phosphoprotein</keyword>
<reference evidence="10 11" key="1">
    <citation type="journal article" date="2018" name="G3 (Bethesda)">
        <title>A High-Quality Reference Genome for the Invasive Mosquitofish Gambusia affinis Using a Chicago Library.</title>
        <authorList>
            <person name="Hoffberg S.L."/>
            <person name="Troendle N.J."/>
            <person name="Glenn T.C."/>
            <person name="Mahmud O."/>
            <person name="Louha S."/>
            <person name="Chalopin D."/>
            <person name="Bennetzen J.L."/>
            <person name="Mauricio R."/>
        </authorList>
    </citation>
    <scope>NUCLEOTIDE SEQUENCE [LARGE SCALE GENOMIC DNA]</scope>
    <source>
        <strain evidence="10">NE01/NJP1002.9</strain>
        <tissue evidence="10">Muscle</tissue>
    </source>
</reference>
<dbReference type="SUPFAM" id="SSF54236">
    <property type="entry name" value="Ubiquitin-like"/>
    <property type="match status" value="1"/>
</dbReference>
<comment type="similarity">
    <text evidence="2">Belongs to the GRB7/10/14 family.</text>
</comment>
<evidence type="ECO:0000256" key="1">
    <source>
        <dbReference type="ARBA" id="ARBA00004496"/>
    </source>
</evidence>
<dbReference type="STRING" id="33528.ENSGAFP00000015941"/>
<feature type="domain" description="PH" evidence="8">
    <location>
        <begin position="240"/>
        <end position="347"/>
    </location>
</feature>
<gene>
    <name evidence="10" type="ORF">CCH79_00003236</name>
</gene>
<evidence type="ECO:0000313" key="11">
    <source>
        <dbReference type="Proteomes" id="UP000250572"/>
    </source>
</evidence>
<dbReference type="PROSITE" id="PS50001">
    <property type="entry name" value="SH2"/>
    <property type="match status" value="1"/>
</dbReference>
<evidence type="ECO:0000256" key="6">
    <source>
        <dbReference type="PROSITE-ProRule" id="PRU00191"/>
    </source>
</evidence>
<proteinExistence type="inferred from homology"/>
<dbReference type="InterPro" id="IPR029071">
    <property type="entry name" value="Ubiquitin-like_domsf"/>
</dbReference>
<dbReference type="Pfam" id="PF00169">
    <property type="entry name" value="PH"/>
    <property type="match status" value="1"/>
</dbReference>
<dbReference type="InterPro" id="IPR039665">
    <property type="entry name" value="PH_APBB1IP"/>
</dbReference>
<dbReference type="PANTHER" id="PTHR11243">
    <property type="entry name" value="GROWTH FACTOR RECEPTOR-BOUND PROTEIN"/>
    <property type="match status" value="1"/>
</dbReference>
<dbReference type="GO" id="GO:0005737">
    <property type="term" value="C:cytoplasm"/>
    <property type="evidence" value="ECO:0007669"/>
    <property type="project" value="UniProtKB-SubCell"/>
</dbReference>
<sequence>MWNTAGYSCNSMIDANQSRKCLGHSSRKSFEGSRMKDSSDEEEVSLGCSTLTLSPLVPESPPLRRSQPILISTNRKKGGEVWSSSESPIPNPFPELCNLSLLNGSLPSESSDKFVIKVYGDESAYKTILIGRQATAREVCQLLVQSAHCSDEDNWALLEIYPTLGLERCLEDHEIVLEVQATWSEKVEARFMFSKNYDKYEFFHIQWRFFANAVISDSEDAMKKTTSTVFIRELTSNGKSPQMKGFFFLKGYFKTSWKKMFFTLRRSGLYISAKETGHQHLKEFANLNVSNVYKVVDGCKRYGAPTEFCFCIKPTKSQGQVKDLKIMCAETEEMRKMWICAFRLFKCGRQIKLNYNAISESKLAPRTPISPKLTESKSKSENSLVAMDFTGKAGGRVIENPTEAQNAEQEEAQAWRKRETLRFCQPNTNSEPQDFSFHETHPWFYGSLTRNEAEKLIEKQGLVAGMFLMRRSQQHENCFVLSLCHELKVKHFIVIPVLEDGKKYLTLDDGKTRFIDLLQLVEFYQINKGALPVCLTRPCICVPLRSIPVLPSASHMLTKLRQKLGYGCSQRKGISLDQEKKQNLLFAKGQ</sequence>
<evidence type="ECO:0000256" key="5">
    <source>
        <dbReference type="ARBA" id="ARBA00022999"/>
    </source>
</evidence>
<comment type="caution">
    <text evidence="10">The sequence shown here is derived from an EMBL/GenBank/DDBJ whole genome shotgun (WGS) entry which is preliminary data.</text>
</comment>
<evidence type="ECO:0000256" key="4">
    <source>
        <dbReference type="ARBA" id="ARBA00022553"/>
    </source>
</evidence>
<evidence type="ECO:0000256" key="3">
    <source>
        <dbReference type="ARBA" id="ARBA00022490"/>
    </source>
</evidence>
<dbReference type="PROSITE" id="PS50200">
    <property type="entry name" value="RA"/>
    <property type="match status" value="1"/>
</dbReference>
<dbReference type="InterPro" id="IPR036860">
    <property type="entry name" value="SH2_dom_sf"/>
</dbReference>
<dbReference type="SUPFAM" id="SSF55550">
    <property type="entry name" value="SH2 domain"/>
    <property type="match status" value="1"/>
</dbReference>
<evidence type="ECO:0000256" key="2">
    <source>
        <dbReference type="ARBA" id="ARBA00006708"/>
    </source>
</evidence>
<dbReference type="SMART" id="SM00314">
    <property type="entry name" value="RA"/>
    <property type="match status" value="1"/>
</dbReference>
<dbReference type="AlphaFoldDB" id="A0A315VD75"/>
<evidence type="ECO:0008006" key="12">
    <source>
        <dbReference type="Google" id="ProtNLM"/>
    </source>
</evidence>
<dbReference type="Gene3D" id="3.10.20.90">
    <property type="entry name" value="Phosphatidylinositol 3-kinase Catalytic Subunit, Chain A, domain 1"/>
    <property type="match status" value="1"/>
</dbReference>
<evidence type="ECO:0000259" key="9">
    <source>
        <dbReference type="PROSITE" id="PS50200"/>
    </source>
</evidence>
<feature type="domain" description="SH2" evidence="7">
    <location>
        <begin position="443"/>
        <end position="539"/>
    </location>
</feature>
<evidence type="ECO:0000259" key="8">
    <source>
        <dbReference type="PROSITE" id="PS50003"/>
    </source>
</evidence>
<dbReference type="SMART" id="SM00233">
    <property type="entry name" value="PH"/>
    <property type="match status" value="1"/>
</dbReference>